<evidence type="ECO:0000256" key="2">
    <source>
        <dbReference type="ARBA" id="ARBA00010846"/>
    </source>
</evidence>
<dbReference type="EMBL" id="SPHZ02000009">
    <property type="protein sequence ID" value="KAF0898134.1"/>
    <property type="molecule type" value="Genomic_DNA"/>
</dbReference>
<dbReference type="SUPFAM" id="SSF49599">
    <property type="entry name" value="TRAF domain-like"/>
    <property type="match status" value="1"/>
</dbReference>
<feature type="domain" description="BTB" evidence="3">
    <location>
        <begin position="168"/>
        <end position="235"/>
    </location>
</feature>
<comment type="similarity">
    <text evidence="2">Belongs to the Tdpoz family.</text>
</comment>
<dbReference type="InterPro" id="IPR008974">
    <property type="entry name" value="TRAF-like"/>
</dbReference>
<proteinExistence type="inferred from homology"/>
<evidence type="ECO:0000259" key="3">
    <source>
        <dbReference type="PROSITE" id="PS50097"/>
    </source>
</evidence>
<keyword evidence="5" id="KW-1185">Reference proteome</keyword>
<dbReference type="InterPro" id="IPR002083">
    <property type="entry name" value="MATH/TRAF_dom"/>
</dbReference>
<dbReference type="InterPro" id="IPR011333">
    <property type="entry name" value="SKP1/BTB/POZ_sf"/>
</dbReference>
<dbReference type="InterPro" id="IPR045005">
    <property type="entry name" value="BPM1-6"/>
</dbReference>
<comment type="caution">
    <text evidence="4">The sequence shown here is derived from an EMBL/GenBank/DDBJ whole genome shotgun (WGS) entry which is preliminary data.</text>
</comment>
<dbReference type="CDD" id="cd18280">
    <property type="entry name" value="BTB_POZ_BPM_plant"/>
    <property type="match status" value="1"/>
</dbReference>
<dbReference type="Proteomes" id="UP000479710">
    <property type="component" value="Unassembled WGS sequence"/>
</dbReference>
<evidence type="ECO:0000313" key="4">
    <source>
        <dbReference type="EMBL" id="KAF0898134.1"/>
    </source>
</evidence>
<dbReference type="InterPro" id="IPR056423">
    <property type="entry name" value="BACK_BPM_SPOP"/>
</dbReference>
<sequence length="336" mass="36937">MIISSSFTEVKLEYPGTNSFAIGDGLNKHVFEDGEQPWLIICYPRGHSEDDNGDYISLYIGLMAKSSNVKAVFHAFLLCTDGRVGAPSINCADKAFPTKSSRYPYGYVASFRHLVRRTDLEPSYVINGVVTIICAVVIFAGGADEPIAVPQSNLGSQLGAMVDCADGSDVSFSVSGETFYAHRAVLAARSPVFKAELLGSMAEATMPCITLHDIDPATFRALLHFVYTDTLPTRGGSSSSMSTEFFASLMAAADRYALDRLKLMCAQKLWESVSVETIAVTLGYAEMYHCPELKSKCLDFLMTESNFNKVAVSDDYFYLRDNFPSLIEEIKKRIEK</sequence>
<gene>
    <name evidence="4" type="ORF">E2562_001782</name>
</gene>
<dbReference type="Pfam" id="PF00651">
    <property type="entry name" value="BTB"/>
    <property type="match status" value="1"/>
</dbReference>
<evidence type="ECO:0000313" key="5">
    <source>
        <dbReference type="Proteomes" id="UP000479710"/>
    </source>
</evidence>
<dbReference type="InterPro" id="IPR000210">
    <property type="entry name" value="BTB/POZ_dom"/>
</dbReference>
<dbReference type="Gene3D" id="3.30.710.10">
    <property type="entry name" value="Potassium Channel Kv1.1, Chain A"/>
    <property type="match status" value="1"/>
</dbReference>
<dbReference type="CDD" id="cd00121">
    <property type="entry name" value="MATH"/>
    <property type="match status" value="1"/>
</dbReference>
<dbReference type="AlphaFoldDB" id="A0A6G1CEE7"/>
<dbReference type="PANTHER" id="PTHR26379">
    <property type="entry name" value="BTB/POZ AND MATH DOMAIN-CONTAINING PROTEIN 1"/>
    <property type="match status" value="1"/>
</dbReference>
<organism evidence="4 5">
    <name type="scientific">Oryza meyeriana var. granulata</name>
    <dbReference type="NCBI Taxonomy" id="110450"/>
    <lineage>
        <taxon>Eukaryota</taxon>
        <taxon>Viridiplantae</taxon>
        <taxon>Streptophyta</taxon>
        <taxon>Embryophyta</taxon>
        <taxon>Tracheophyta</taxon>
        <taxon>Spermatophyta</taxon>
        <taxon>Magnoliopsida</taxon>
        <taxon>Liliopsida</taxon>
        <taxon>Poales</taxon>
        <taxon>Poaceae</taxon>
        <taxon>BOP clade</taxon>
        <taxon>Oryzoideae</taxon>
        <taxon>Oryzeae</taxon>
        <taxon>Oryzinae</taxon>
        <taxon>Oryza</taxon>
        <taxon>Oryza meyeriana</taxon>
    </lineage>
</organism>
<dbReference type="OrthoDB" id="413675at2759"/>
<protein>
    <recommendedName>
        <fullName evidence="3">BTB domain-containing protein</fullName>
    </recommendedName>
</protein>
<dbReference type="SMART" id="SM00225">
    <property type="entry name" value="BTB"/>
    <property type="match status" value="1"/>
</dbReference>
<dbReference type="PROSITE" id="PS50097">
    <property type="entry name" value="BTB"/>
    <property type="match status" value="1"/>
</dbReference>
<accession>A0A6G1CEE7</accession>
<reference evidence="4 5" key="1">
    <citation type="submission" date="2019-11" db="EMBL/GenBank/DDBJ databases">
        <title>Whole genome sequence of Oryza granulata.</title>
        <authorList>
            <person name="Li W."/>
        </authorList>
    </citation>
    <scope>NUCLEOTIDE SEQUENCE [LARGE SCALE GENOMIC DNA]</scope>
    <source>
        <strain evidence="5">cv. Menghai</strain>
        <tissue evidence="4">Leaf</tissue>
    </source>
</reference>
<dbReference type="Pfam" id="PF24570">
    <property type="entry name" value="BACK_BPM_SPOP"/>
    <property type="match status" value="1"/>
</dbReference>
<evidence type="ECO:0000256" key="1">
    <source>
        <dbReference type="ARBA" id="ARBA00004906"/>
    </source>
</evidence>
<dbReference type="Gene3D" id="1.25.40.420">
    <property type="match status" value="1"/>
</dbReference>
<dbReference type="PANTHER" id="PTHR26379:SF238">
    <property type="entry name" value="OS08G0523100 PROTEIN"/>
    <property type="match status" value="1"/>
</dbReference>
<comment type="pathway">
    <text evidence="1">Protein modification; protein ubiquitination.</text>
</comment>
<dbReference type="SUPFAM" id="SSF54695">
    <property type="entry name" value="POZ domain"/>
    <property type="match status" value="1"/>
</dbReference>
<dbReference type="Gene3D" id="2.60.210.10">
    <property type="entry name" value="Apoptosis, Tumor Necrosis Factor Receptor Associated Protein 2, Chain A"/>
    <property type="match status" value="1"/>
</dbReference>
<dbReference type="GO" id="GO:0016567">
    <property type="term" value="P:protein ubiquitination"/>
    <property type="evidence" value="ECO:0007669"/>
    <property type="project" value="InterPro"/>
</dbReference>
<name>A0A6G1CEE7_9ORYZ</name>